<feature type="binding site" evidence="10">
    <location>
        <begin position="164"/>
        <end position="172"/>
    </location>
    <ligand>
        <name>GTP</name>
        <dbReference type="ChEBI" id="CHEBI:37565"/>
    </ligand>
</feature>
<evidence type="ECO:0000256" key="4">
    <source>
        <dbReference type="ARBA" id="ARBA00022730"/>
    </source>
</evidence>
<comment type="subcellular location">
    <subcellularLocation>
        <location evidence="10">Cytoplasm</location>
    </subcellularLocation>
</comment>
<dbReference type="Gene3D" id="2.40.50.140">
    <property type="entry name" value="Nucleic acid-binding proteins"/>
    <property type="match status" value="1"/>
</dbReference>
<evidence type="ECO:0000256" key="2">
    <source>
        <dbReference type="ARBA" id="ARBA00022517"/>
    </source>
</evidence>
<keyword evidence="5 10" id="KW-0547">Nucleotide-binding</keyword>
<dbReference type="InterPro" id="IPR012340">
    <property type="entry name" value="NA-bd_OB-fold"/>
</dbReference>
<feature type="binding site" evidence="10">
    <location>
        <position position="246"/>
    </location>
    <ligand>
        <name>Zn(2+)</name>
        <dbReference type="ChEBI" id="CHEBI:29105"/>
    </ligand>
</feature>
<keyword evidence="7 10" id="KW-0862">Zinc</keyword>
<dbReference type="PANTHER" id="PTHR32120">
    <property type="entry name" value="SMALL RIBOSOMAL SUBUNIT BIOGENESIS GTPASE RSGA"/>
    <property type="match status" value="1"/>
</dbReference>
<feature type="binding site" evidence="10">
    <location>
        <position position="251"/>
    </location>
    <ligand>
        <name>Zn(2+)</name>
        <dbReference type="ChEBI" id="CHEBI:29105"/>
    </ligand>
</feature>
<comment type="similarity">
    <text evidence="10">Belongs to the TRAFAC class YlqF/YawG GTPase family. RsgA subfamily.</text>
</comment>
<evidence type="ECO:0000256" key="3">
    <source>
        <dbReference type="ARBA" id="ARBA00022723"/>
    </source>
</evidence>
<dbReference type="Pfam" id="PF16745">
    <property type="entry name" value="RsgA_N"/>
    <property type="match status" value="1"/>
</dbReference>
<dbReference type="CDD" id="cd04466">
    <property type="entry name" value="S1_YloQ_GTPase"/>
    <property type="match status" value="1"/>
</dbReference>
<dbReference type="AlphaFoldDB" id="A0A923NQB1"/>
<organism evidence="13 14">
    <name type="scientific">Zhenpiania hominis</name>
    <dbReference type="NCBI Taxonomy" id="2763644"/>
    <lineage>
        <taxon>Bacteria</taxon>
        <taxon>Bacillati</taxon>
        <taxon>Bacillota</taxon>
        <taxon>Clostridia</taxon>
        <taxon>Peptostreptococcales</taxon>
        <taxon>Anaerovoracaceae</taxon>
        <taxon>Zhenpiania</taxon>
    </lineage>
</organism>
<dbReference type="Proteomes" id="UP000602647">
    <property type="component" value="Unassembled WGS sequence"/>
</dbReference>
<evidence type="ECO:0000256" key="9">
    <source>
        <dbReference type="ARBA" id="ARBA00023134"/>
    </source>
</evidence>
<evidence type="ECO:0000256" key="8">
    <source>
        <dbReference type="ARBA" id="ARBA00022884"/>
    </source>
</evidence>
<evidence type="ECO:0000256" key="10">
    <source>
        <dbReference type="HAMAP-Rule" id="MF_01820"/>
    </source>
</evidence>
<comment type="function">
    <text evidence="10">One of several proteins that assist in the late maturation steps of the functional core of the 30S ribosomal subunit. Helps release RbfA from mature subunits. May play a role in the assembly of ribosomal proteins into the subunit. Circularly permuted GTPase that catalyzes slow GTP hydrolysis, GTPase activity is stimulated by the 30S ribosomal subunit.</text>
</comment>
<keyword evidence="2 10" id="KW-0690">Ribosome biogenesis</keyword>
<evidence type="ECO:0000259" key="12">
    <source>
        <dbReference type="PROSITE" id="PS51721"/>
    </source>
</evidence>
<dbReference type="GO" id="GO:0046872">
    <property type="term" value="F:metal ion binding"/>
    <property type="evidence" value="ECO:0007669"/>
    <property type="project" value="UniProtKB-KW"/>
</dbReference>
<keyword evidence="3 10" id="KW-0479">Metal-binding</keyword>
<sequence length="291" mass="32592">MRGTIVKGIAGFYYVKSEEQVYQCRARGIFKKEGITPLVGDRVEFEPGTGTDEDDGWVTEIEGRKNQFIRPPVANVDCFVVVFAAAHPKPNLAVADRFLVMAEKSDTDIIFCINKTDLDKKGMVQRLEEIYAPVYPIIRLSGTTGRGIEELRQAIVGKRTALAGPSGVGKSTILNCLIPGATAQTGDVSQKTKRGKHTTRHCELFDLGNETMIFDTPGFTSFEISDVEEEELQHLYPEMRPFLGACRYDDCRHLKEPECAVRQAVEEGKISSPRYESYQAQIAEIQEKNRY</sequence>
<dbReference type="CDD" id="cd01854">
    <property type="entry name" value="YjeQ_EngC"/>
    <property type="match status" value="1"/>
</dbReference>
<feature type="domain" description="CP-type G" evidence="12">
    <location>
        <begin position="65"/>
        <end position="222"/>
    </location>
</feature>
<dbReference type="InterPro" id="IPR031944">
    <property type="entry name" value="RsgA_N"/>
</dbReference>
<evidence type="ECO:0000256" key="7">
    <source>
        <dbReference type="ARBA" id="ARBA00022833"/>
    </source>
</evidence>
<accession>A0A923NQB1</accession>
<evidence type="ECO:0000256" key="1">
    <source>
        <dbReference type="ARBA" id="ARBA00022490"/>
    </source>
</evidence>
<keyword evidence="6 10" id="KW-0378">Hydrolase</keyword>
<dbReference type="GO" id="GO:0005525">
    <property type="term" value="F:GTP binding"/>
    <property type="evidence" value="ECO:0007669"/>
    <property type="project" value="UniProtKB-UniRule"/>
</dbReference>
<reference evidence="13" key="1">
    <citation type="submission" date="2020-08" db="EMBL/GenBank/DDBJ databases">
        <title>Genome public.</title>
        <authorList>
            <person name="Liu C."/>
            <person name="Sun Q."/>
        </authorList>
    </citation>
    <scope>NUCLEOTIDE SEQUENCE</scope>
    <source>
        <strain evidence="13">BX12</strain>
    </source>
</reference>
<feature type="binding site" evidence="10">
    <location>
        <position position="259"/>
    </location>
    <ligand>
        <name>Zn(2+)</name>
        <dbReference type="ChEBI" id="CHEBI:29105"/>
    </ligand>
</feature>
<keyword evidence="1 10" id="KW-0963">Cytoplasm</keyword>
<name>A0A923NQB1_9FIRM</name>
<feature type="binding site" evidence="10">
    <location>
        <position position="253"/>
    </location>
    <ligand>
        <name>Zn(2+)</name>
        <dbReference type="ChEBI" id="CHEBI:29105"/>
    </ligand>
</feature>
<dbReference type="SUPFAM" id="SSF50249">
    <property type="entry name" value="Nucleic acid-binding proteins"/>
    <property type="match status" value="1"/>
</dbReference>
<keyword evidence="9 10" id="KW-0342">GTP-binding</keyword>
<comment type="cofactor">
    <cofactor evidence="10">
        <name>Zn(2+)</name>
        <dbReference type="ChEBI" id="CHEBI:29105"/>
    </cofactor>
    <text evidence="10">Binds 1 zinc ion per subunit.</text>
</comment>
<evidence type="ECO:0000256" key="5">
    <source>
        <dbReference type="ARBA" id="ARBA00022741"/>
    </source>
</evidence>
<dbReference type="InterPro" id="IPR004881">
    <property type="entry name" value="Ribosome_biogen_GTPase_RsgA"/>
</dbReference>
<keyword evidence="14" id="KW-1185">Reference proteome</keyword>
<protein>
    <recommendedName>
        <fullName evidence="10">Small ribosomal subunit biogenesis GTPase RsgA</fullName>
        <ecNumber evidence="10">3.6.1.-</ecNumber>
    </recommendedName>
</protein>
<comment type="caution">
    <text evidence="13">The sequence shown here is derived from an EMBL/GenBank/DDBJ whole genome shotgun (WGS) entry which is preliminary data.</text>
</comment>
<dbReference type="PROSITE" id="PS50936">
    <property type="entry name" value="ENGC_GTPASE"/>
    <property type="match status" value="1"/>
</dbReference>
<dbReference type="HAMAP" id="MF_01820">
    <property type="entry name" value="GTPase_RsgA"/>
    <property type="match status" value="1"/>
</dbReference>
<dbReference type="PANTHER" id="PTHR32120:SF11">
    <property type="entry name" value="SMALL RIBOSOMAL SUBUNIT BIOGENESIS GTPASE RSGA 1, MITOCHONDRIAL-RELATED"/>
    <property type="match status" value="1"/>
</dbReference>
<dbReference type="GO" id="GO:0003924">
    <property type="term" value="F:GTPase activity"/>
    <property type="evidence" value="ECO:0007669"/>
    <property type="project" value="UniProtKB-UniRule"/>
</dbReference>
<dbReference type="Pfam" id="PF03193">
    <property type="entry name" value="RsgA_GTPase"/>
    <property type="match status" value="1"/>
</dbReference>
<evidence type="ECO:0000313" key="13">
    <source>
        <dbReference type="EMBL" id="MBC6681287.1"/>
    </source>
</evidence>
<dbReference type="InterPro" id="IPR010914">
    <property type="entry name" value="RsgA_GTPase_dom"/>
</dbReference>
<keyword evidence="4 10" id="KW-0699">rRNA-binding</keyword>
<dbReference type="NCBIfam" id="TIGR00157">
    <property type="entry name" value="ribosome small subunit-dependent GTPase A"/>
    <property type="match status" value="1"/>
</dbReference>
<feature type="binding site" evidence="10">
    <location>
        <begin position="114"/>
        <end position="117"/>
    </location>
    <ligand>
        <name>GTP</name>
        <dbReference type="ChEBI" id="CHEBI:37565"/>
    </ligand>
</feature>
<evidence type="ECO:0000256" key="6">
    <source>
        <dbReference type="ARBA" id="ARBA00022801"/>
    </source>
</evidence>
<proteinExistence type="inferred from homology"/>
<evidence type="ECO:0000259" key="11">
    <source>
        <dbReference type="PROSITE" id="PS50936"/>
    </source>
</evidence>
<evidence type="ECO:0000313" key="14">
    <source>
        <dbReference type="Proteomes" id="UP000602647"/>
    </source>
</evidence>
<dbReference type="InterPro" id="IPR030378">
    <property type="entry name" value="G_CP_dom"/>
</dbReference>
<dbReference type="RefSeq" id="WP_187304382.1">
    <property type="nucleotide sequence ID" value="NZ_CBCTON010000013.1"/>
</dbReference>
<comment type="subunit">
    <text evidence="10">Monomer. Associates with 30S ribosomal subunit, binds 16S rRNA.</text>
</comment>
<dbReference type="InterPro" id="IPR027417">
    <property type="entry name" value="P-loop_NTPase"/>
</dbReference>
<gene>
    <name evidence="10 13" type="primary">rsgA</name>
    <name evidence="13" type="ORF">H9L42_15870</name>
</gene>
<dbReference type="PROSITE" id="PS51721">
    <property type="entry name" value="G_CP"/>
    <property type="match status" value="1"/>
</dbReference>
<dbReference type="EC" id="3.6.1.-" evidence="10"/>
<dbReference type="Gene3D" id="1.10.40.50">
    <property type="entry name" value="Probable gtpase engc, domain 3"/>
    <property type="match status" value="1"/>
</dbReference>
<dbReference type="GO" id="GO:0019843">
    <property type="term" value="F:rRNA binding"/>
    <property type="evidence" value="ECO:0007669"/>
    <property type="project" value="UniProtKB-KW"/>
</dbReference>
<dbReference type="GO" id="GO:0042274">
    <property type="term" value="P:ribosomal small subunit biogenesis"/>
    <property type="evidence" value="ECO:0007669"/>
    <property type="project" value="UniProtKB-UniRule"/>
</dbReference>
<dbReference type="SUPFAM" id="SSF52540">
    <property type="entry name" value="P-loop containing nucleoside triphosphate hydrolases"/>
    <property type="match status" value="1"/>
</dbReference>
<keyword evidence="8 10" id="KW-0694">RNA-binding</keyword>
<dbReference type="EMBL" id="JACRYT010000031">
    <property type="protein sequence ID" value="MBC6681287.1"/>
    <property type="molecule type" value="Genomic_DNA"/>
</dbReference>
<dbReference type="Gene3D" id="3.40.50.300">
    <property type="entry name" value="P-loop containing nucleotide triphosphate hydrolases"/>
    <property type="match status" value="1"/>
</dbReference>
<dbReference type="GO" id="GO:0005737">
    <property type="term" value="C:cytoplasm"/>
    <property type="evidence" value="ECO:0007669"/>
    <property type="project" value="UniProtKB-SubCell"/>
</dbReference>
<feature type="domain" description="EngC GTPase" evidence="11">
    <location>
        <begin position="74"/>
        <end position="220"/>
    </location>
</feature>